<evidence type="ECO:0000259" key="9">
    <source>
        <dbReference type="Pfam" id="PF08125"/>
    </source>
</evidence>
<dbReference type="KEGG" id="sub:SUB0287"/>
<feature type="domain" description="Mannitol dehydrogenase C-terminal" evidence="9">
    <location>
        <begin position="202"/>
        <end position="377"/>
    </location>
</feature>
<dbReference type="RefSeq" id="WP_012657832.1">
    <property type="nucleotide sequence ID" value="NC_012004.1"/>
</dbReference>
<feature type="binding site" evidence="7">
    <location>
        <begin position="3"/>
        <end position="14"/>
    </location>
    <ligand>
        <name>NAD(+)</name>
        <dbReference type="ChEBI" id="CHEBI:57540"/>
    </ligand>
</feature>
<dbReference type="InterPro" id="IPR023028">
    <property type="entry name" value="Mannitol_1_phos_5_DH"/>
</dbReference>
<keyword evidence="4 7" id="KW-0560">Oxidoreductase</keyword>
<dbReference type="SUPFAM" id="SSF48179">
    <property type="entry name" value="6-phosphogluconate dehydrogenase C-terminal domain-like"/>
    <property type="match status" value="1"/>
</dbReference>
<sequence>MKAVHFGAGNIGRGFIGNILHDSGYELLFVDMDKNLVQQIHNDREYEIQILDFDQDPIIIDNVDAILGNSTELVIEELVKADIITTSVGANNLKYLAQNMKNALLKRAELKTTVTVIANENTINATDILSEEIFNICSEAERDKILSITNFVNSAIDRQAMSKNYNGKSVALVEKYFEWVIEKNDYTKEIEGIIASAKFVEDLEPYIERKLFLVNAEHAAFAYLGKLFGYKTVQSSADNKDILNLVKRMTIENSRYFKTKYNMDPVELESFISKTLLRHTNPKFSDEVERVGRNPIRKLGPRDRLISPFVKLTELSLPNICLTKVIAAALFFTDESDSESLQLQAMIAKEGVETVLEKICGLSEVLITQIMKEYNSIKSDPNNIFRGVVNDY</sequence>
<evidence type="ECO:0000313" key="10">
    <source>
        <dbReference type="EMBL" id="CAR40827.1"/>
    </source>
</evidence>
<dbReference type="InterPro" id="IPR008927">
    <property type="entry name" value="6-PGluconate_DH-like_C_sf"/>
</dbReference>
<evidence type="ECO:0000256" key="5">
    <source>
        <dbReference type="ARBA" id="ARBA00023027"/>
    </source>
</evidence>
<dbReference type="STRING" id="218495.SUB0287"/>
<name>B9DTG2_STRU0</name>
<dbReference type="GO" id="GO:0019592">
    <property type="term" value="P:mannitol catabolic process"/>
    <property type="evidence" value="ECO:0007669"/>
    <property type="project" value="TreeGrafter"/>
</dbReference>
<dbReference type="Pfam" id="PF08125">
    <property type="entry name" value="Mannitol_dh_C"/>
    <property type="match status" value="1"/>
</dbReference>
<keyword evidence="5 7" id="KW-0520">NAD</keyword>
<dbReference type="AlphaFoldDB" id="B9DTG2"/>
<dbReference type="HAMAP" id="MF_00196">
    <property type="entry name" value="Mannitol_dehydrog"/>
    <property type="match status" value="1"/>
</dbReference>
<dbReference type="Pfam" id="PF01232">
    <property type="entry name" value="Mannitol_dh"/>
    <property type="match status" value="1"/>
</dbReference>
<dbReference type="PANTHER" id="PTHR30524:SF0">
    <property type="entry name" value="ALTRONATE OXIDOREDUCTASE-RELATED"/>
    <property type="match status" value="1"/>
</dbReference>
<reference evidence="11" key="1">
    <citation type="journal article" date="2009" name="BMC Genomics">
        <title>Evidence for niche adaptation in the genome of the bovine pathogen Streptococcus uberis.</title>
        <authorList>
            <person name="Ward P.N."/>
            <person name="Holden M.T.G."/>
            <person name="Leigh J.A."/>
            <person name="Lennard N."/>
            <person name="Bignell A."/>
            <person name="Barron A."/>
            <person name="Clark L."/>
            <person name="Quail M.A."/>
            <person name="Woodward J."/>
            <person name="Barrell B.G."/>
            <person name="Egan S.A."/>
            <person name="Field T.R."/>
            <person name="Maskell D."/>
            <person name="Kehoe M."/>
            <person name="Dowson C.G."/>
            <person name="Chanter N."/>
            <person name="Whatmore A.M."/>
            <person name="Bentley S.D."/>
            <person name="Parkhill J."/>
        </authorList>
    </citation>
    <scope>NUCLEOTIDE SEQUENCE [LARGE SCALE GENOMIC DNA]</scope>
    <source>
        <strain evidence="11">ATCC BAA-854 / 0140J</strain>
    </source>
</reference>
<keyword evidence="11" id="KW-1185">Reference proteome</keyword>
<protein>
    <recommendedName>
        <fullName evidence="3 7">Mannitol-1-phosphate 5-dehydrogenase</fullName>
        <ecNumber evidence="2 7">1.1.1.17</ecNumber>
    </recommendedName>
</protein>
<evidence type="ECO:0000256" key="7">
    <source>
        <dbReference type="HAMAP-Rule" id="MF_00196"/>
    </source>
</evidence>
<organism evidence="10 11">
    <name type="scientific">Streptococcus uberis (strain ATCC BAA-854 / 0140J)</name>
    <dbReference type="NCBI Taxonomy" id="218495"/>
    <lineage>
        <taxon>Bacteria</taxon>
        <taxon>Bacillati</taxon>
        <taxon>Bacillota</taxon>
        <taxon>Bacilli</taxon>
        <taxon>Lactobacillales</taxon>
        <taxon>Streptococcaceae</taxon>
        <taxon>Streptococcus</taxon>
    </lineage>
</organism>
<comment type="similarity">
    <text evidence="1 7">Belongs to the mannitol dehydrogenase family.</text>
</comment>
<dbReference type="HOGENOM" id="CLU_036089_2_0_9"/>
<evidence type="ECO:0000256" key="4">
    <source>
        <dbReference type="ARBA" id="ARBA00023002"/>
    </source>
</evidence>
<feature type="domain" description="Mannitol dehydrogenase N-terminal" evidence="8">
    <location>
        <begin position="1"/>
        <end position="186"/>
    </location>
</feature>
<dbReference type="InterPro" id="IPR036291">
    <property type="entry name" value="NAD(P)-bd_dom_sf"/>
</dbReference>
<dbReference type="SUPFAM" id="SSF51735">
    <property type="entry name" value="NAD(P)-binding Rossmann-fold domains"/>
    <property type="match status" value="1"/>
</dbReference>
<dbReference type="EMBL" id="AM946015">
    <property type="protein sequence ID" value="CAR40827.1"/>
    <property type="molecule type" value="Genomic_DNA"/>
</dbReference>
<dbReference type="GO" id="GO:0005829">
    <property type="term" value="C:cytosol"/>
    <property type="evidence" value="ECO:0007669"/>
    <property type="project" value="TreeGrafter"/>
</dbReference>
<dbReference type="GO" id="GO:0008926">
    <property type="term" value="F:mannitol-1-phosphate 5-dehydrogenase activity"/>
    <property type="evidence" value="ECO:0007669"/>
    <property type="project" value="UniProtKB-UniRule"/>
</dbReference>
<evidence type="ECO:0000259" key="8">
    <source>
        <dbReference type="Pfam" id="PF01232"/>
    </source>
</evidence>
<dbReference type="InterPro" id="IPR000669">
    <property type="entry name" value="Mannitol_DH"/>
</dbReference>
<dbReference type="PANTHER" id="PTHR30524">
    <property type="entry name" value="MANNITOL-1-PHOSPHATE 5-DEHYDROGENASE"/>
    <property type="match status" value="1"/>
</dbReference>
<dbReference type="Gene3D" id="1.10.1040.10">
    <property type="entry name" value="N-(1-d-carboxylethyl)-l-norvaline Dehydrogenase, domain 2"/>
    <property type="match status" value="1"/>
</dbReference>
<dbReference type="InterPro" id="IPR013118">
    <property type="entry name" value="Mannitol_DH_C"/>
</dbReference>
<evidence type="ECO:0000256" key="6">
    <source>
        <dbReference type="ARBA" id="ARBA00048615"/>
    </source>
</evidence>
<dbReference type="PRINTS" id="PR00084">
    <property type="entry name" value="MTLDHDRGNASE"/>
</dbReference>
<dbReference type="eggNOG" id="COG0246">
    <property type="taxonomic scope" value="Bacteria"/>
</dbReference>
<gene>
    <name evidence="7" type="primary">mtlD</name>
    <name evidence="10" type="ordered locus">SUB0287</name>
</gene>
<dbReference type="Proteomes" id="UP000000449">
    <property type="component" value="Chromosome"/>
</dbReference>
<dbReference type="EC" id="1.1.1.17" evidence="2 7"/>
<dbReference type="OrthoDB" id="9768714at2"/>
<evidence type="ECO:0000256" key="1">
    <source>
        <dbReference type="ARBA" id="ARBA00006541"/>
    </source>
</evidence>
<evidence type="ECO:0000313" key="11">
    <source>
        <dbReference type="Proteomes" id="UP000000449"/>
    </source>
</evidence>
<evidence type="ECO:0000256" key="2">
    <source>
        <dbReference type="ARBA" id="ARBA00012939"/>
    </source>
</evidence>
<dbReference type="Gene3D" id="3.40.50.720">
    <property type="entry name" value="NAD(P)-binding Rossmann-like Domain"/>
    <property type="match status" value="1"/>
</dbReference>
<dbReference type="InterPro" id="IPR013328">
    <property type="entry name" value="6PGD_dom2"/>
</dbReference>
<proteinExistence type="inferred from homology"/>
<comment type="catalytic activity">
    <reaction evidence="6 7">
        <text>D-mannitol 1-phosphate + NAD(+) = beta-D-fructose 6-phosphate + NADH + H(+)</text>
        <dbReference type="Rhea" id="RHEA:19661"/>
        <dbReference type="ChEBI" id="CHEBI:15378"/>
        <dbReference type="ChEBI" id="CHEBI:57540"/>
        <dbReference type="ChEBI" id="CHEBI:57634"/>
        <dbReference type="ChEBI" id="CHEBI:57945"/>
        <dbReference type="ChEBI" id="CHEBI:61381"/>
        <dbReference type="EC" id="1.1.1.17"/>
    </reaction>
</comment>
<dbReference type="InterPro" id="IPR013131">
    <property type="entry name" value="Mannitol_DH_N"/>
</dbReference>
<accession>B9DTG2</accession>
<evidence type="ECO:0000256" key="3">
    <source>
        <dbReference type="ARBA" id="ARBA00016219"/>
    </source>
</evidence>